<comment type="caution">
    <text evidence="2">The sequence shown here is derived from an EMBL/GenBank/DDBJ whole genome shotgun (WGS) entry which is preliminary data.</text>
</comment>
<dbReference type="Proteomes" id="UP000261011">
    <property type="component" value="Unassembled WGS sequence"/>
</dbReference>
<dbReference type="EMBL" id="QVEU01000001">
    <property type="protein sequence ID" value="RGB78259.1"/>
    <property type="molecule type" value="Genomic_DNA"/>
</dbReference>
<proteinExistence type="predicted"/>
<feature type="domain" description="Peptidase C39-like" evidence="1">
    <location>
        <begin position="110"/>
        <end position="238"/>
    </location>
</feature>
<protein>
    <recommendedName>
        <fullName evidence="1">Peptidase C39-like domain-containing protein</fullName>
    </recommendedName>
</protein>
<sequence>MVNFLRTRINDSPYEDNYFNEKLSYFNSIFKSNKYKTDDMNKLRKNIEKEANKGNEKAQWIYDNFDSLDNTLLYLSGNDSDTIEFVYNYANGITDFAYYDGQSVDLGRKTPYFIQWDNRWAYNNLGHSNIGIAGCGPTSIAMVLARLNNDITISPDKISKDAYGYMDGNGISWSFFQDEANKYGYSVSDIPNNEEAMIDALNYGPLIVSVDKGYFTLFGHILVIDSYEHGKFIINDPNSIKKSQMKWSYHQLQDQIAHIWLLS</sequence>
<reference evidence="2 3" key="1">
    <citation type="submission" date="2018-08" db="EMBL/GenBank/DDBJ databases">
        <title>A genome reference for cultivated species of the human gut microbiota.</title>
        <authorList>
            <person name="Zou Y."/>
            <person name="Xue W."/>
            <person name="Luo G."/>
        </authorList>
    </citation>
    <scope>NUCLEOTIDE SEQUENCE [LARGE SCALE GENOMIC DNA]</scope>
    <source>
        <strain evidence="2 3">OF01-3</strain>
    </source>
</reference>
<organism evidence="2 3">
    <name type="scientific">Anaerococcus nagyae</name>
    <dbReference type="NCBI Taxonomy" id="1755241"/>
    <lineage>
        <taxon>Bacteria</taxon>
        <taxon>Bacillati</taxon>
        <taxon>Bacillota</taxon>
        <taxon>Tissierellia</taxon>
        <taxon>Tissierellales</taxon>
        <taxon>Peptoniphilaceae</taxon>
        <taxon>Anaerococcus</taxon>
    </lineage>
</organism>
<name>A0A3E2TLL5_9FIRM</name>
<keyword evidence="3" id="KW-1185">Reference proteome</keyword>
<gene>
    <name evidence="2" type="ORF">DXA39_01420</name>
</gene>
<dbReference type="OrthoDB" id="3186156at2"/>
<dbReference type="Pfam" id="PF13529">
    <property type="entry name" value="Peptidase_C39_2"/>
    <property type="match status" value="1"/>
</dbReference>
<evidence type="ECO:0000259" key="1">
    <source>
        <dbReference type="Pfam" id="PF13529"/>
    </source>
</evidence>
<dbReference type="Gene3D" id="3.90.70.10">
    <property type="entry name" value="Cysteine proteinases"/>
    <property type="match status" value="1"/>
</dbReference>
<dbReference type="InterPro" id="IPR039564">
    <property type="entry name" value="Peptidase_C39-like"/>
</dbReference>
<accession>A0A3E2TLL5</accession>
<dbReference type="AlphaFoldDB" id="A0A3E2TLL5"/>
<evidence type="ECO:0000313" key="2">
    <source>
        <dbReference type="EMBL" id="RGB78259.1"/>
    </source>
</evidence>
<evidence type="ECO:0000313" key="3">
    <source>
        <dbReference type="Proteomes" id="UP000261011"/>
    </source>
</evidence>